<dbReference type="AlphaFoldDB" id="A0A9D5C8A7"/>
<gene>
    <name evidence="1" type="ORF">J5N97_025070</name>
</gene>
<name>A0A9D5C8A7_9LILI</name>
<evidence type="ECO:0000313" key="2">
    <source>
        <dbReference type="Proteomes" id="UP001085076"/>
    </source>
</evidence>
<reference evidence="1" key="1">
    <citation type="submission" date="2021-03" db="EMBL/GenBank/DDBJ databases">
        <authorList>
            <person name="Li Z."/>
            <person name="Yang C."/>
        </authorList>
    </citation>
    <scope>NUCLEOTIDE SEQUENCE</scope>
    <source>
        <strain evidence="1">Dzin_1.0</strain>
        <tissue evidence="1">Leaf</tissue>
    </source>
</reference>
<proteinExistence type="predicted"/>
<protein>
    <submittedName>
        <fullName evidence="1">Uncharacterized protein</fullName>
    </submittedName>
</protein>
<dbReference type="EMBL" id="JAGGNH010000007">
    <property type="protein sequence ID" value="KAJ0968153.1"/>
    <property type="molecule type" value="Genomic_DNA"/>
</dbReference>
<comment type="caution">
    <text evidence="1">The sequence shown here is derived from an EMBL/GenBank/DDBJ whole genome shotgun (WGS) entry which is preliminary data.</text>
</comment>
<accession>A0A9D5C8A7</accession>
<sequence>MMQGFSVAWGSAWPRPKALVSDLAREASPRVHRPVVGDLRFLLLLYVVELLPLISSLVRFDPALASIGQWI</sequence>
<evidence type="ECO:0000313" key="1">
    <source>
        <dbReference type="EMBL" id="KAJ0968153.1"/>
    </source>
</evidence>
<reference evidence="1" key="2">
    <citation type="journal article" date="2022" name="Hortic Res">
        <title>The genome of Dioscorea zingiberensis sheds light on the biosynthesis, origin and evolution of the medicinally important diosgenin saponins.</title>
        <authorList>
            <person name="Li Y."/>
            <person name="Tan C."/>
            <person name="Li Z."/>
            <person name="Guo J."/>
            <person name="Li S."/>
            <person name="Chen X."/>
            <person name="Wang C."/>
            <person name="Dai X."/>
            <person name="Yang H."/>
            <person name="Song W."/>
            <person name="Hou L."/>
            <person name="Xu J."/>
            <person name="Tong Z."/>
            <person name="Xu A."/>
            <person name="Yuan X."/>
            <person name="Wang W."/>
            <person name="Yang Q."/>
            <person name="Chen L."/>
            <person name="Sun Z."/>
            <person name="Wang K."/>
            <person name="Pan B."/>
            <person name="Chen J."/>
            <person name="Bao Y."/>
            <person name="Liu F."/>
            <person name="Qi X."/>
            <person name="Gang D.R."/>
            <person name="Wen J."/>
            <person name="Li J."/>
        </authorList>
    </citation>
    <scope>NUCLEOTIDE SEQUENCE</scope>
    <source>
        <strain evidence="1">Dzin_1.0</strain>
    </source>
</reference>
<keyword evidence="2" id="KW-1185">Reference proteome</keyword>
<dbReference type="Proteomes" id="UP001085076">
    <property type="component" value="Miscellaneous, Linkage group lg07"/>
</dbReference>
<organism evidence="1 2">
    <name type="scientific">Dioscorea zingiberensis</name>
    <dbReference type="NCBI Taxonomy" id="325984"/>
    <lineage>
        <taxon>Eukaryota</taxon>
        <taxon>Viridiplantae</taxon>
        <taxon>Streptophyta</taxon>
        <taxon>Embryophyta</taxon>
        <taxon>Tracheophyta</taxon>
        <taxon>Spermatophyta</taxon>
        <taxon>Magnoliopsida</taxon>
        <taxon>Liliopsida</taxon>
        <taxon>Dioscoreales</taxon>
        <taxon>Dioscoreaceae</taxon>
        <taxon>Dioscorea</taxon>
    </lineage>
</organism>